<feature type="region of interest" description="Disordered" evidence="1">
    <location>
        <begin position="1"/>
        <end position="25"/>
    </location>
</feature>
<protein>
    <submittedName>
        <fullName evidence="2">Uncharacterized protein</fullName>
    </submittedName>
</protein>
<dbReference type="RefSeq" id="WP_186454776.1">
    <property type="nucleotide sequence ID" value="NZ_JARPAF010000002.1"/>
</dbReference>
<organism evidence="2 3">
    <name type="scientific">Nitrospirillum amazonense</name>
    <dbReference type="NCBI Taxonomy" id="28077"/>
    <lineage>
        <taxon>Bacteria</taxon>
        <taxon>Pseudomonadati</taxon>
        <taxon>Pseudomonadota</taxon>
        <taxon>Alphaproteobacteria</taxon>
        <taxon>Rhodospirillales</taxon>
        <taxon>Azospirillaceae</taxon>
        <taxon>Nitrospirillum</taxon>
    </lineage>
</organism>
<evidence type="ECO:0000313" key="2">
    <source>
        <dbReference type="EMBL" id="TWB73093.1"/>
    </source>
</evidence>
<evidence type="ECO:0000313" key="3">
    <source>
        <dbReference type="Proteomes" id="UP000320516"/>
    </source>
</evidence>
<dbReference type="Proteomes" id="UP000320516">
    <property type="component" value="Unassembled WGS sequence"/>
</dbReference>
<sequence length="47" mass="5388">MCDADQVDDGEEKPPARWDGAPPPPDYFRDMIIQDPCTYAEFLARLM</sequence>
<dbReference type="EMBL" id="VITV01000005">
    <property type="protein sequence ID" value="TWB73093.1"/>
    <property type="molecule type" value="Genomic_DNA"/>
</dbReference>
<name>A0A560JPM0_9PROT</name>
<comment type="caution">
    <text evidence="2">The sequence shown here is derived from an EMBL/GenBank/DDBJ whole genome shotgun (WGS) entry which is preliminary data.</text>
</comment>
<accession>A0A560JPM0</accession>
<evidence type="ECO:0000256" key="1">
    <source>
        <dbReference type="SAM" id="MobiDB-lite"/>
    </source>
</evidence>
<dbReference type="AlphaFoldDB" id="A0A560JPM0"/>
<gene>
    <name evidence="2" type="ORF">FBZ87_10512</name>
</gene>
<feature type="compositionally biased region" description="Acidic residues" evidence="1">
    <location>
        <begin position="1"/>
        <end position="11"/>
    </location>
</feature>
<proteinExistence type="predicted"/>
<reference evidence="2 3" key="1">
    <citation type="submission" date="2019-06" db="EMBL/GenBank/DDBJ databases">
        <title>Genomic Encyclopedia of Type Strains, Phase IV (KMG-V): Genome sequencing to study the core and pangenomes of soil and plant-associated prokaryotes.</title>
        <authorList>
            <person name="Whitman W."/>
        </authorList>
    </citation>
    <scope>NUCLEOTIDE SEQUENCE [LARGE SCALE GENOMIC DNA]</scope>
    <source>
        <strain evidence="2 3">BR 12005</strain>
    </source>
</reference>